<reference evidence="3 4" key="1">
    <citation type="submission" date="2024-06" db="EMBL/GenBank/DDBJ databases">
        <title>Chitinophaga defluvii sp. nov., isolated from municipal sewage.</title>
        <authorList>
            <person name="Zhang L."/>
        </authorList>
    </citation>
    <scope>NUCLEOTIDE SEQUENCE [LARGE SCALE GENOMIC DNA]</scope>
    <source>
        <strain evidence="3 4">H8</strain>
    </source>
</reference>
<feature type="signal peptide" evidence="1">
    <location>
        <begin position="1"/>
        <end position="23"/>
    </location>
</feature>
<dbReference type="InterPro" id="IPR036249">
    <property type="entry name" value="Thioredoxin-like_sf"/>
</dbReference>
<dbReference type="RefSeq" id="WP_354658962.1">
    <property type="nucleotide sequence ID" value="NZ_JBEXAC010000001.1"/>
</dbReference>
<keyword evidence="4" id="KW-1185">Reference proteome</keyword>
<name>A0ABV2SZW1_9BACT</name>
<sequence length="365" mass="41412">MKVFIVSLFIAIGVLCSHNTLIAQGIVFQELTLKQAITKANDPADPKLIFVDCYTSWCGPCIEMAKQEFPKKVAGDFFNPKFVSVKFDIEKGEGIDIGKKYDVKMFPTFLILDAKGEEINRVIGKAGAEEFIEKVKVAMKPDNSMVNLKAAYEKDKSMLTALPYAKALADNAKDPTAVLNEVFDIAYDFERFSVDYLNLALSTAEFGSPFFRKLMWSKRKIDLTLGEEVANQLIFDKVRKHMYLIANENGAKYNVYYTPQQVEDIVYTISLLKMDPMIQEVHLCRIALYVVNKDLDGMIDYYKRYIMNLPNNDVFKGIMEGILSSKIPKATAAQKAAIMEYYQLGQKSFERQAKHYQDISASLSK</sequence>
<dbReference type="CDD" id="cd02947">
    <property type="entry name" value="TRX_family"/>
    <property type="match status" value="1"/>
</dbReference>
<gene>
    <name evidence="3" type="ORF">ABR189_03015</name>
</gene>
<dbReference type="PROSITE" id="PS51352">
    <property type="entry name" value="THIOREDOXIN_2"/>
    <property type="match status" value="1"/>
</dbReference>
<dbReference type="EMBL" id="JBEXAC010000001">
    <property type="protein sequence ID" value="MET6996316.1"/>
    <property type="molecule type" value="Genomic_DNA"/>
</dbReference>
<accession>A0ABV2SZW1</accession>
<feature type="chain" id="PRO_5045964563" evidence="1">
    <location>
        <begin position="24"/>
        <end position="365"/>
    </location>
</feature>
<keyword evidence="1" id="KW-0732">Signal</keyword>
<evidence type="ECO:0000313" key="3">
    <source>
        <dbReference type="EMBL" id="MET6996316.1"/>
    </source>
</evidence>
<dbReference type="Gene3D" id="3.40.30.10">
    <property type="entry name" value="Glutaredoxin"/>
    <property type="match status" value="1"/>
</dbReference>
<proteinExistence type="predicted"/>
<evidence type="ECO:0000313" key="4">
    <source>
        <dbReference type="Proteomes" id="UP001549749"/>
    </source>
</evidence>
<dbReference type="Pfam" id="PF00085">
    <property type="entry name" value="Thioredoxin"/>
    <property type="match status" value="1"/>
</dbReference>
<evidence type="ECO:0000256" key="1">
    <source>
        <dbReference type="SAM" id="SignalP"/>
    </source>
</evidence>
<organism evidence="3 4">
    <name type="scientific">Chitinophaga defluvii</name>
    <dbReference type="NCBI Taxonomy" id="3163343"/>
    <lineage>
        <taxon>Bacteria</taxon>
        <taxon>Pseudomonadati</taxon>
        <taxon>Bacteroidota</taxon>
        <taxon>Chitinophagia</taxon>
        <taxon>Chitinophagales</taxon>
        <taxon>Chitinophagaceae</taxon>
        <taxon>Chitinophaga</taxon>
    </lineage>
</organism>
<dbReference type="SUPFAM" id="SSF52833">
    <property type="entry name" value="Thioredoxin-like"/>
    <property type="match status" value="1"/>
</dbReference>
<evidence type="ECO:0000259" key="2">
    <source>
        <dbReference type="PROSITE" id="PS51352"/>
    </source>
</evidence>
<protein>
    <submittedName>
        <fullName evidence="3">Thioredoxin family protein</fullName>
    </submittedName>
</protein>
<feature type="domain" description="Thioredoxin" evidence="2">
    <location>
        <begin position="22"/>
        <end position="140"/>
    </location>
</feature>
<comment type="caution">
    <text evidence="3">The sequence shown here is derived from an EMBL/GenBank/DDBJ whole genome shotgun (WGS) entry which is preliminary data.</text>
</comment>
<dbReference type="InterPro" id="IPR013766">
    <property type="entry name" value="Thioredoxin_domain"/>
</dbReference>
<dbReference type="Proteomes" id="UP001549749">
    <property type="component" value="Unassembled WGS sequence"/>
</dbReference>